<accession>A0ABW2B445</accession>
<keyword evidence="2" id="KW-1185">Reference proteome</keyword>
<sequence length="99" mass="10572">MNTFTQIRPNPILDAALEASGGSKASATTKLLKALSANEGDSDLGCLIHAILQAGPFCQRAHKSEWLDASLACDDVTKWAEALAEAWRMSADYYAEDAA</sequence>
<evidence type="ECO:0000313" key="2">
    <source>
        <dbReference type="Proteomes" id="UP001596353"/>
    </source>
</evidence>
<organism evidence="1 2">
    <name type="scientific">Sulfitobacter porphyrae</name>
    <dbReference type="NCBI Taxonomy" id="1246864"/>
    <lineage>
        <taxon>Bacteria</taxon>
        <taxon>Pseudomonadati</taxon>
        <taxon>Pseudomonadota</taxon>
        <taxon>Alphaproteobacteria</taxon>
        <taxon>Rhodobacterales</taxon>
        <taxon>Roseobacteraceae</taxon>
        <taxon>Sulfitobacter</taxon>
    </lineage>
</organism>
<name>A0ABW2B445_9RHOB</name>
<proteinExistence type="predicted"/>
<dbReference type="Proteomes" id="UP001596353">
    <property type="component" value="Unassembled WGS sequence"/>
</dbReference>
<comment type="caution">
    <text evidence="1">The sequence shown here is derived from an EMBL/GenBank/DDBJ whole genome shotgun (WGS) entry which is preliminary data.</text>
</comment>
<evidence type="ECO:0008006" key="3">
    <source>
        <dbReference type="Google" id="ProtNLM"/>
    </source>
</evidence>
<reference evidence="2" key="1">
    <citation type="journal article" date="2019" name="Int. J. Syst. Evol. Microbiol.">
        <title>The Global Catalogue of Microorganisms (GCM) 10K type strain sequencing project: providing services to taxonomists for standard genome sequencing and annotation.</title>
        <authorList>
            <consortium name="The Broad Institute Genomics Platform"/>
            <consortium name="The Broad Institute Genome Sequencing Center for Infectious Disease"/>
            <person name="Wu L."/>
            <person name="Ma J."/>
        </authorList>
    </citation>
    <scope>NUCLEOTIDE SEQUENCE [LARGE SCALE GENOMIC DNA]</scope>
    <source>
        <strain evidence="2">CCUG 66188</strain>
    </source>
</reference>
<gene>
    <name evidence="1" type="ORF">ACFQFQ_14760</name>
</gene>
<protein>
    <recommendedName>
        <fullName evidence="3">CRISPR type III-B/RAMP module-associated protein Cmr5</fullName>
    </recommendedName>
</protein>
<evidence type="ECO:0000313" key="1">
    <source>
        <dbReference type="EMBL" id="MFC6760475.1"/>
    </source>
</evidence>
<dbReference type="EMBL" id="JBHSWG010000001">
    <property type="protein sequence ID" value="MFC6760475.1"/>
    <property type="molecule type" value="Genomic_DNA"/>
</dbReference>